<reference evidence="6 7" key="1">
    <citation type="submission" date="2017-02" db="EMBL/GenBank/DDBJ databases">
        <authorList>
            <person name="Peterson S.W."/>
        </authorList>
    </citation>
    <scope>NUCLEOTIDE SEQUENCE [LARGE SCALE GENOMIC DNA]</scope>
    <source>
        <strain evidence="6 7">DSM 22335</strain>
    </source>
</reference>
<dbReference type="SMART" id="SM00028">
    <property type="entry name" value="TPR"/>
    <property type="match status" value="5"/>
</dbReference>
<evidence type="ECO:0000313" key="7">
    <source>
        <dbReference type="Proteomes" id="UP000190888"/>
    </source>
</evidence>
<keyword evidence="4" id="KW-0732">Signal</keyword>
<feature type="transmembrane region" description="Helical" evidence="3">
    <location>
        <begin position="367"/>
        <end position="388"/>
    </location>
</feature>
<feature type="domain" description="Signal transduction histidine kinase internal region" evidence="5">
    <location>
        <begin position="405"/>
        <end position="484"/>
    </location>
</feature>
<evidence type="ECO:0000256" key="3">
    <source>
        <dbReference type="SAM" id="Phobius"/>
    </source>
</evidence>
<gene>
    <name evidence="6" type="ORF">SAMN04488132_101537</name>
</gene>
<dbReference type="InterPro" id="IPR019734">
    <property type="entry name" value="TPR_rpt"/>
</dbReference>
<dbReference type="Gene3D" id="3.30.565.10">
    <property type="entry name" value="Histidine kinase-like ATPase, C-terminal domain"/>
    <property type="match status" value="1"/>
</dbReference>
<keyword evidence="2" id="KW-0175">Coiled coil</keyword>
<accession>A0A1T4K8N7</accession>
<dbReference type="Proteomes" id="UP000190888">
    <property type="component" value="Unassembled WGS sequence"/>
</dbReference>
<dbReference type="PANTHER" id="PTHR34220:SF7">
    <property type="entry name" value="SENSOR HISTIDINE KINASE YPDA"/>
    <property type="match status" value="1"/>
</dbReference>
<keyword evidence="3" id="KW-0472">Membrane</keyword>
<dbReference type="GO" id="GO:0016020">
    <property type="term" value="C:membrane"/>
    <property type="evidence" value="ECO:0007669"/>
    <property type="project" value="InterPro"/>
</dbReference>
<proteinExistence type="predicted"/>
<dbReference type="InterPro" id="IPR010559">
    <property type="entry name" value="Sig_transdc_His_kin_internal"/>
</dbReference>
<dbReference type="PROSITE" id="PS50005">
    <property type="entry name" value="TPR"/>
    <property type="match status" value="2"/>
</dbReference>
<protein>
    <submittedName>
        <fullName evidence="6">Tetratricopeptide repeat-containing protein</fullName>
    </submittedName>
</protein>
<dbReference type="PANTHER" id="PTHR34220">
    <property type="entry name" value="SENSOR HISTIDINE KINASE YPDA"/>
    <property type="match status" value="1"/>
</dbReference>
<dbReference type="SUPFAM" id="SSF55874">
    <property type="entry name" value="ATPase domain of HSP90 chaperone/DNA topoisomerase II/histidine kinase"/>
    <property type="match status" value="1"/>
</dbReference>
<dbReference type="InterPro" id="IPR050640">
    <property type="entry name" value="Bact_2-comp_sensor_kinase"/>
</dbReference>
<sequence length="621" mass="71609">MRSWMLLFLMIGYLCPLKAQDAEQLCIRYTRQGGDYLAEFRAQEALSVYRKALSYAYETGSNFYIGSALKGMGQAIWYQGIFKEAADTMESSLHYLRKQDQAWQTATSLRLLSNIYDELGNYEKAFAAVTEALELYKTVSDRQNMLLSIVQMGVLYKNIGDYAMSLELLRKAAALHPSRGNYDYREMNTRFGDLYMAMKQPDVALSFYRNARYGSPSNMRIYLKFGDYFLFKNQLDSAYYYYHDVYLNAKDSSKNINHKMSALLGLSNVYYNRNRLDEALQTATEALHDGDLKGTRQHRQNAHFLLSKIYSTQGNTTLAFEHYKQYEQLKDSISSDQFKGHLYTFKQKNDLEKRADELRFLKQQRNFLIGSIAIISVLGISIFFIIALRHKNEKLQLQHRSAELEMQALRAQMNPHFIFNCLSAINHFIVKNETDLASDYLTRFSRLIRQVLAHSGKSIITLEEELSMLKLYLDMEQLRFKDAFDYYIHYDAGIQPSMVSVPSLLLQPFCENAIWHGLLHQSRKGKLTIDFSLYKNTLICKITDNGIGREKAAAMKTHAEEKQGSYGLKLTAERLALYNGSKYSADDFSMADVHDKDGNIAGTVVILKIRNQFSDDQDNNH</sequence>
<evidence type="ECO:0000256" key="2">
    <source>
        <dbReference type="SAM" id="Coils"/>
    </source>
</evidence>
<dbReference type="STRING" id="413434.SAMN04488132_101537"/>
<evidence type="ECO:0000313" key="6">
    <source>
        <dbReference type="EMBL" id="SJZ38792.1"/>
    </source>
</evidence>
<evidence type="ECO:0000259" key="5">
    <source>
        <dbReference type="Pfam" id="PF06580"/>
    </source>
</evidence>
<feature type="chain" id="PRO_5013069286" evidence="4">
    <location>
        <begin position="22"/>
        <end position="621"/>
    </location>
</feature>
<dbReference type="InterPro" id="IPR011990">
    <property type="entry name" value="TPR-like_helical_dom_sf"/>
</dbReference>
<dbReference type="AlphaFoldDB" id="A0A1T4K8N7"/>
<dbReference type="SUPFAM" id="SSF48452">
    <property type="entry name" value="TPR-like"/>
    <property type="match status" value="2"/>
</dbReference>
<dbReference type="EMBL" id="FUWH01000001">
    <property type="protein sequence ID" value="SJZ38792.1"/>
    <property type="molecule type" value="Genomic_DNA"/>
</dbReference>
<dbReference type="GO" id="GO:0000155">
    <property type="term" value="F:phosphorelay sensor kinase activity"/>
    <property type="evidence" value="ECO:0007669"/>
    <property type="project" value="InterPro"/>
</dbReference>
<feature type="repeat" description="TPR" evidence="1">
    <location>
        <begin position="106"/>
        <end position="139"/>
    </location>
</feature>
<dbReference type="Pfam" id="PF13374">
    <property type="entry name" value="TPR_10"/>
    <property type="match status" value="1"/>
</dbReference>
<keyword evidence="1" id="KW-0802">TPR repeat</keyword>
<dbReference type="Pfam" id="PF06580">
    <property type="entry name" value="His_kinase"/>
    <property type="match status" value="1"/>
</dbReference>
<feature type="signal peptide" evidence="4">
    <location>
        <begin position="1"/>
        <end position="21"/>
    </location>
</feature>
<keyword evidence="3" id="KW-0812">Transmembrane</keyword>
<feature type="coiled-coil region" evidence="2">
    <location>
        <begin position="385"/>
        <end position="412"/>
    </location>
</feature>
<evidence type="ECO:0000256" key="1">
    <source>
        <dbReference type="PROSITE-ProRule" id="PRU00339"/>
    </source>
</evidence>
<feature type="repeat" description="TPR" evidence="1">
    <location>
        <begin position="146"/>
        <end position="179"/>
    </location>
</feature>
<name>A0A1T4K8N7_9BACT</name>
<dbReference type="InterPro" id="IPR036890">
    <property type="entry name" value="HATPase_C_sf"/>
</dbReference>
<dbReference type="Gene3D" id="1.25.40.10">
    <property type="entry name" value="Tetratricopeptide repeat domain"/>
    <property type="match status" value="2"/>
</dbReference>
<keyword evidence="3" id="KW-1133">Transmembrane helix</keyword>
<keyword evidence="7" id="KW-1185">Reference proteome</keyword>
<evidence type="ECO:0000256" key="4">
    <source>
        <dbReference type="SAM" id="SignalP"/>
    </source>
</evidence>
<organism evidence="6 7">
    <name type="scientific">Sediminibacterium ginsengisoli</name>
    <dbReference type="NCBI Taxonomy" id="413434"/>
    <lineage>
        <taxon>Bacteria</taxon>
        <taxon>Pseudomonadati</taxon>
        <taxon>Bacteroidota</taxon>
        <taxon>Chitinophagia</taxon>
        <taxon>Chitinophagales</taxon>
        <taxon>Chitinophagaceae</taxon>
        <taxon>Sediminibacterium</taxon>
    </lineage>
</organism>